<feature type="domain" description="N-acetyltransferase" evidence="4">
    <location>
        <begin position="1"/>
        <end position="153"/>
    </location>
</feature>
<evidence type="ECO:0000256" key="2">
    <source>
        <dbReference type="ARBA" id="ARBA00023315"/>
    </source>
</evidence>
<proteinExistence type="inferred from homology"/>
<dbReference type="Proteomes" id="UP000030487">
    <property type="component" value="Unassembled WGS sequence"/>
</dbReference>
<dbReference type="CDD" id="cd04301">
    <property type="entry name" value="NAT_SF"/>
    <property type="match status" value="1"/>
</dbReference>
<dbReference type="Pfam" id="PF13302">
    <property type="entry name" value="Acetyltransf_3"/>
    <property type="match status" value="1"/>
</dbReference>
<dbReference type="SUPFAM" id="SSF55729">
    <property type="entry name" value="Acyl-CoA N-acyltransferases (Nat)"/>
    <property type="match status" value="1"/>
</dbReference>
<accession>A0ABR4XVS0</accession>
<dbReference type="RefSeq" id="WP_036079656.1">
    <property type="nucleotide sequence ID" value="NZ_AVCW01000003.1"/>
</dbReference>
<dbReference type="InterPro" id="IPR000182">
    <property type="entry name" value="GNAT_dom"/>
</dbReference>
<dbReference type="PANTHER" id="PTHR43792:SF8">
    <property type="entry name" value="[RIBOSOMAL PROTEIN US5]-ALANINE N-ACETYLTRANSFERASE"/>
    <property type="match status" value="1"/>
</dbReference>
<comment type="caution">
    <text evidence="5">The sequence shown here is derived from an EMBL/GenBank/DDBJ whole genome shotgun (WGS) entry which is preliminary data.</text>
</comment>
<evidence type="ECO:0000256" key="3">
    <source>
        <dbReference type="ARBA" id="ARBA00038502"/>
    </source>
</evidence>
<evidence type="ECO:0000313" key="5">
    <source>
        <dbReference type="EMBL" id="KGR82473.1"/>
    </source>
</evidence>
<dbReference type="PROSITE" id="PS51186">
    <property type="entry name" value="GNAT"/>
    <property type="match status" value="1"/>
</dbReference>
<name>A0ABR4XVS0_9BACI</name>
<evidence type="ECO:0000256" key="1">
    <source>
        <dbReference type="ARBA" id="ARBA00022679"/>
    </source>
</evidence>
<protein>
    <submittedName>
        <fullName evidence="5">Acetyltransferase</fullName>
    </submittedName>
</protein>
<keyword evidence="6" id="KW-1185">Reference proteome</keyword>
<dbReference type="InterPro" id="IPR016181">
    <property type="entry name" value="Acyl_CoA_acyltransferase"/>
</dbReference>
<dbReference type="EMBL" id="JPVR01000079">
    <property type="protein sequence ID" value="KGR82473.1"/>
    <property type="molecule type" value="Genomic_DNA"/>
</dbReference>
<keyword evidence="2" id="KW-0012">Acyltransferase</keyword>
<dbReference type="PANTHER" id="PTHR43792">
    <property type="entry name" value="GNAT FAMILY, PUTATIVE (AFU_ORTHOLOGUE AFUA_3G00765)-RELATED-RELATED"/>
    <property type="match status" value="1"/>
</dbReference>
<dbReference type="Gene3D" id="3.40.630.30">
    <property type="match status" value="1"/>
</dbReference>
<gene>
    <name evidence="5" type="ORF">CD31_18730</name>
</gene>
<evidence type="ECO:0000259" key="4">
    <source>
        <dbReference type="PROSITE" id="PS51186"/>
    </source>
</evidence>
<sequence>MEIKLFEEEIDDLVHLLTQNRWLYHTNSYLKEEAIRAAYAEGYYQNNRETHWILEDGDRVGVIFIHDINDTIPLFDLRLDANYRGKGYGVKALHWLQEYLFAERKKIRIEGYTRVDNIGMRKCFSKAGFVKEGYLRNAWENGDGTVTDSIVYGAIKDDWVVGKSTPIKIDEVSF</sequence>
<reference evidence="5 6" key="1">
    <citation type="submission" date="2014-02" db="EMBL/GenBank/DDBJ databases">
        <title>Draft genome sequence of Lysinibacillus boronitolerans NBRC 103108.</title>
        <authorList>
            <person name="Zhang F."/>
            <person name="Wang G."/>
            <person name="Zhang L."/>
        </authorList>
    </citation>
    <scope>NUCLEOTIDE SEQUENCE [LARGE SCALE GENOMIC DNA]</scope>
    <source>
        <strain evidence="5 6">NBRC 103108</strain>
    </source>
</reference>
<dbReference type="InterPro" id="IPR051531">
    <property type="entry name" value="N-acetyltransferase"/>
</dbReference>
<evidence type="ECO:0000313" key="6">
    <source>
        <dbReference type="Proteomes" id="UP000030487"/>
    </source>
</evidence>
<organism evidence="5 6">
    <name type="scientific">Lysinibacillus boronitolerans JCM 21713 = 10a = NBRC 103108</name>
    <dbReference type="NCBI Taxonomy" id="1294264"/>
    <lineage>
        <taxon>Bacteria</taxon>
        <taxon>Bacillati</taxon>
        <taxon>Bacillota</taxon>
        <taxon>Bacilli</taxon>
        <taxon>Bacillales</taxon>
        <taxon>Bacillaceae</taxon>
        <taxon>Lysinibacillus</taxon>
    </lineage>
</organism>
<keyword evidence="1" id="KW-0808">Transferase</keyword>
<comment type="similarity">
    <text evidence="3">Belongs to the acetyltransferase family. RimJ subfamily.</text>
</comment>